<dbReference type="RefSeq" id="WP_042507047.1">
    <property type="nucleotide sequence ID" value="NZ_BBNQ01000038.1"/>
</dbReference>
<dbReference type="Proteomes" id="UP000029644">
    <property type="component" value="Unassembled WGS sequence"/>
</dbReference>
<accession>A0A090VM77</accession>
<protein>
    <submittedName>
        <fullName evidence="1">Uncharacterized protein</fullName>
    </submittedName>
</protein>
<name>A0A090VM77_9FLAO</name>
<dbReference type="AlphaFoldDB" id="A0A090VM77"/>
<evidence type="ECO:0000313" key="2">
    <source>
        <dbReference type="Proteomes" id="UP000029644"/>
    </source>
</evidence>
<dbReference type="EMBL" id="BBNQ01000038">
    <property type="protein sequence ID" value="GAL65123.1"/>
    <property type="molecule type" value="Genomic_DNA"/>
</dbReference>
<proteinExistence type="predicted"/>
<evidence type="ECO:0000313" key="1">
    <source>
        <dbReference type="EMBL" id="GAL65123.1"/>
    </source>
</evidence>
<gene>
    <name evidence="1" type="ORF">JCM19300_406</name>
</gene>
<reference evidence="1 2" key="1">
    <citation type="journal article" date="2014" name="Genome Announc.">
        <title>Draft Genome Sequences of Marine Flavobacterium Algibacter lectus Strains SS8 and NR4.</title>
        <authorList>
            <person name="Takatani N."/>
            <person name="Nakanishi M."/>
            <person name="Meirelles P."/>
            <person name="Mino S."/>
            <person name="Suda W."/>
            <person name="Oshima K."/>
            <person name="Hattori M."/>
            <person name="Ohkuma M."/>
            <person name="Hosokawa M."/>
            <person name="Miyashita K."/>
            <person name="Thompson F.L."/>
            <person name="Niwa A."/>
            <person name="Sawabe T."/>
            <person name="Sawabe T."/>
        </authorList>
    </citation>
    <scope>NUCLEOTIDE SEQUENCE [LARGE SCALE GENOMIC DNA]</scope>
    <source>
        <strain evidence="1 2">JCM 19300</strain>
    </source>
</reference>
<comment type="caution">
    <text evidence="1">The sequence shown here is derived from an EMBL/GenBank/DDBJ whole genome shotgun (WGS) entry which is preliminary data.</text>
</comment>
<sequence length="67" mass="7819">MKEETIDLGDFIEIENAGRVLINKKYIIAAAQNTRNDKITDITVEGFEVFRVNTPWYLIKEMLRTDN</sequence>
<organism evidence="1 2">
    <name type="scientific">Algibacter lectus</name>
    <dbReference type="NCBI Taxonomy" id="221126"/>
    <lineage>
        <taxon>Bacteria</taxon>
        <taxon>Pseudomonadati</taxon>
        <taxon>Bacteroidota</taxon>
        <taxon>Flavobacteriia</taxon>
        <taxon>Flavobacteriales</taxon>
        <taxon>Flavobacteriaceae</taxon>
        <taxon>Algibacter</taxon>
    </lineage>
</organism>